<dbReference type="Gene3D" id="3.40.50.1820">
    <property type="entry name" value="alpha/beta hydrolase"/>
    <property type="match status" value="1"/>
</dbReference>
<gene>
    <name evidence="3" type="ORF">QRD43_02140</name>
</gene>
<evidence type="ECO:0000256" key="2">
    <source>
        <dbReference type="SAM" id="SignalP"/>
    </source>
</evidence>
<dbReference type="SUPFAM" id="SSF53474">
    <property type="entry name" value="alpha/beta-Hydrolases"/>
    <property type="match status" value="1"/>
</dbReference>
<feature type="signal peptide" evidence="2">
    <location>
        <begin position="1"/>
        <end position="33"/>
    </location>
</feature>
<reference evidence="3 4" key="1">
    <citation type="submission" date="2023-06" db="EMBL/GenBank/DDBJ databases">
        <title>Pelomonas sp. APW6 16S ribosomal RNA gene genome sequencing and assembly.</title>
        <authorList>
            <person name="Woo H."/>
        </authorList>
    </citation>
    <scope>NUCLEOTIDE SEQUENCE [LARGE SCALE GENOMIC DNA]</scope>
    <source>
        <strain evidence="3 4">APW6</strain>
    </source>
</reference>
<comment type="caution">
    <text evidence="3">The sequence shown here is derived from an EMBL/GenBank/DDBJ whole genome shotgun (WGS) entry which is preliminary data.</text>
</comment>
<evidence type="ECO:0000256" key="1">
    <source>
        <dbReference type="SAM" id="MobiDB-lite"/>
    </source>
</evidence>
<dbReference type="Proteomes" id="UP001238603">
    <property type="component" value="Unassembled WGS sequence"/>
</dbReference>
<dbReference type="EMBL" id="JASVDS010000001">
    <property type="protein sequence ID" value="MDL5030693.1"/>
    <property type="molecule type" value="Genomic_DNA"/>
</dbReference>
<protein>
    <recommendedName>
        <fullName evidence="5">Alpha/beta hydrolase</fullName>
    </recommendedName>
</protein>
<keyword evidence="4" id="KW-1185">Reference proteome</keyword>
<organism evidence="3 4">
    <name type="scientific">Roseateles subflavus</name>
    <dbReference type="NCBI Taxonomy" id="3053353"/>
    <lineage>
        <taxon>Bacteria</taxon>
        <taxon>Pseudomonadati</taxon>
        <taxon>Pseudomonadota</taxon>
        <taxon>Betaproteobacteria</taxon>
        <taxon>Burkholderiales</taxon>
        <taxon>Sphaerotilaceae</taxon>
        <taxon>Roseateles</taxon>
    </lineage>
</organism>
<dbReference type="RefSeq" id="WP_285980824.1">
    <property type="nucleotide sequence ID" value="NZ_JASVDS010000001.1"/>
</dbReference>
<dbReference type="InterPro" id="IPR029058">
    <property type="entry name" value="AB_hydrolase_fold"/>
</dbReference>
<accession>A0ABT7LCU8</accession>
<name>A0ABT7LCU8_9BURK</name>
<evidence type="ECO:0008006" key="5">
    <source>
        <dbReference type="Google" id="ProtNLM"/>
    </source>
</evidence>
<feature type="chain" id="PRO_5046430622" description="Alpha/beta hydrolase" evidence="2">
    <location>
        <begin position="34"/>
        <end position="285"/>
    </location>
</feature>
<feature type="region of interest" description="Disordered" evidence="1">
    <location>
        <begin position="241"/>
        <end position="267"/>
    </location>
</feature>
<keyword evidence="2" id="KW-0732">Signal</keyword>
<sequence>MSSGADRLGRAARLGLAALGAMALGAWAPPADAQDCGRLQRLAGHGGQVLPFAVSPPEGQARGVSLVLLAGGHGHVALDAAGCPAQLKGNALLRARPLLQARGYEVVTLDAPADYQGADGLADFRIAPAHAEDIGRVVRWLREQGARQVWLLGTSRGSLSAVNAASRLRGDAAPDGLVISAVLSTSVTARKSWAGHHVFDLPLEQIRQPTLLLGHVDDSCPRSPPSGQERVAQRIGASARTRLMSGGSGPVSGPDACEGRSPHGFWGQDAEMVDETLAFVEGASR</sequence>
<proteinExistence type="predicted"/>
<evidence type="ECO:0000313" key="3">
    <source>
        <dbReference type="EMBL" id="MDL5030693.1"/>
    </source>
</evidence>
<evidence type="ECO:0000313" key="4">
    <source>
        <dbReference type="Proteomes" id="UP001238603"/>
    </source>
</evidence>